<dbReference type="RefSeq" id="WP_326927582.1">
    <property type="nucleotide sequence ID" value="NZ_CP123443.1"/>
</dbReference>
<evidence type="ECO:0000313" key="1">
    <source>
        <dbReference type="EMBL" id="WGK69399.1"/>
    </source>
</evidence>
<dbReference type="SUPFAM" id="SSF53067">
    <property type="entry name" value="Actin-like ATPase domain"/>
    <property type="match status" value="1"/>
</dbReference>
<protein>
    <recommendedName>
        <fullName evidence="3">ROK family protein</fullName>
    </recommendedName>
</protein>
<proteinExistence type="predicted"/>
<evidence type="ECO:0000313" key="2">
    <source>
        <dbReference type="Proteomes" id="UP001228690"/>
    </source>
</evidence>
<keyword evidence="2" id="KW-1185">Reference proteome</keyword>
<evidence type="ECO:0008006" key="3">
    <source>
        <dbReference type="Google" id="ProtNLM"/>
    </source>
</evidence>
<dbReference type="EMBL" id="CP123443">
    <property type="protein sequence ID" value="WGK69399.1"/>
    <property type="molecule type" value="Genomic_DNA"/>
</dbReference>
<organism evidence="1 2">
    <name type="scientific">Candidatus Haliotispira prima</name>
    <dbReference type="NCBI Taxonomy" id="3034016"/>
    <lineage>
        <taxon>Bacteria</taxon>
        <taxon>Pseudomonadati</taxon>
        <taxon>Spirochaetota</taxon>
        <taxon>Spirochaetia</taxon>
        <taxon>Spirochaetales</taxon>
        <taxon>Spirochaetaceae</taxon>
        <taxon>Candidatus Haliotispira</taxon>
    </lineage>
</organism>
<reference evidence="1 2" key="1">
    <citation type="submission" date="2023-04" db="EMBL/GenBank/DDBJ databases">
        <title>Spirochaete genome identified in red abalone sample constitutes a novel genus.</title>
        <authorList>
            <person name="Sharma S.P."/>
            <person name="Purcell C.M."/>
            <person name="Hyde J.R."/>
            <person name="Severin A.J."/>
        </authorList>
    </citation>
    <scope>NUCLEOTIDE SEQUENCE [LARGE SCALE GENOMIC DNA]</scope>
    <source>
        <strain evidence="1 2">SP-2023</strain>
    </source>
</reference>
<gene>
    <name evidence="1" type="ORF">P0082_00650</name>
</gene>
<name>A0ABY8MKR8_9SPIO</name>
<sequence length="453" mass="50161">MKYKPILDPDYLPMIEFERRYQEMARAAGPVRYTLTLVRSPHQVARQEVLLSLATGTEQQSLLYLNRFIKTMLWLYGGYRLYANLPVAWIDRLQKDFSGTGKQKFDVEFIVEGIFDRHLEIIRCEPEHMPAPSIESSEIGRKSGGLRLGFDLGGSDKKIAAIADGKVLFADSIIWDPYPQTDLDWHRREIRELYELGARKLPGPAEAIGGSVPGIVMNNEIKISSLFRGIMDEIGREESRGVFWAESKGIFGDIPYCLANDGDVTALAGAMTLGRNNLLGIAMGTSQAAGYANAKGAVNSWFNELAFVPVDLGPNRALDEWSQDRGTGAEYFSQQAIIRLAPKAGILLPPELDKPGKLALIQEQLRQAHAGAEAIFRTIGCYLGYAIPWYHRFYGMENVLLLGRVLKGEGGRILIAEAEKILADEFPALELSLCTLTDEEILHGQAIAAASLA</sequence>
<dbReference type="Gene3D" id="3.30.420.40">
    <property type="match status" value="2"/>
</dbReference>
<dbReference type="Proteomes" id="UP001228690">
    <property type="component" value="Chromosome"/>
</dbReference>
<dbReference type="InterPro" id="IPR043129">
    <property type="entry name" value="ATPase_NBD"/>
</dbReference>
<accession>A0ABY8MKR8</accession>